<dbReference type="InterPro" id="IPR011992">
    <property type="entry name" value="EF-hand-dom_pair"/>
</dbReference>
<organism evidence="3 4">
    <name type="scientific">Symbiodinium necroappetens</name>
    <dbReference type="NCBI Taxonomy" id="1628268"/>
    <lineage>
        <taxon>Eukaryota</taxon>
        <taxon>Sar</taxon>
        <taxon>Alveolata</taxon>
        <taxon>Dinophyceae</taxon>
        <taxon>Suessiales</taxon>
        <taxon>Symbiodiniaceae</taxon>
        <taxon>Symbiodinium</taxon>
    </lineage>
</organism>
<dbReference type="AlphaFoldDB" id="A0A812W8B0"/>
<dbReference type="InterPro" id="IPR018247">
    <property type="entry name" value="EF_Hand_1_Ca_BS"/>
</dbReference>
<dbReference type="SUPFAM" id="SSF47473">
    <property type="entry name" value="EF-hand"/>
    <property type="match status" value="1"/>
</dbReference>
<dbReference type="OrthoDB" id="422814at2759"/>
<evidence type="ECO:0000256" key="1">
    <source>
        <dbReference type="ARBA" id="ARBA00022837"/>
    </source>
</evidence>
<evidence type="ECO:0000259" key="2">
    <source>
        <dbReference type="PROSITE" id="PS50222"/>
    </source>
</evidence>
<keyword evidence="1" id="KW-0106">Calcium</keyword>
<dbReference type="InterPro" id="IPR002048">
    <property type="entry name" value="EF_hand_dom"/>
</dbReference>
<evidence type="ECO:0000313" key="4">
    <source>
        <dbReference type="Proteomes" id="UP000601435"/>
    </source>
</evidence>
<comment type="caution">
    <text evidence="3">The sequence shown here is derived from an EMBL/GenBank/DDBJ whole genome shotgun (WGS) entry which is preliminary data.</text>
</comment>
<name>A0A812W8B0_9DINO</name>
<gene>
    <name evidence="3" type="primary">scn4aa</name>
    <name evidence="3" type="ORF">SNEC2469_LOCUS19192</name>
</gene>
<dbReference type="PROSITE" id="PS50222">
    <property type="entry name" value="EF_HAND_2"/>
    <property type="match status" value="1"/>
</dbReference>
<sequence length="114" mass="12601">VMKVIMGVFLQVTFYVASNDDVIMMSQKERALKVHTQKMTELFVAADENGNGRLDQDEFETIISDPTCIAWLSAMGFETSMLSGQDLYRLLCAEGTNDLSAEELCKGVAELKGP</sequence>
<keyword evidence="4" id="KW-1185">Reference proteome</keyword>
<protein>
    <submittedName>
        <fullName evidence="3">Scn4aa protein</fullName>
    </submittedName>
</protein>
<dbReference type="GO" id="GO:0005509">
    <property type="term" value="F:calcium ion binding"/>
    <property type="evidence" value="ECO:0007669"/>
    <property type="project" value="InterPro"/>
</dbReference>
<dbReference type="Gene3D" id="1.10.238.10">
    <property type="entry name" value="EF-hand"/>
    <property type="match status" value="1"/>
</dbReference>
<dbReference type="EMBL" id="CAJNJA010032753">
    <property type="protein sequence ID" value="CAE7670578.1"/>
    <property type="molecule type" value="Genomic_DNA"/>
</dbReference>
<reference evidence="3" key="1">
    <citation type="submission" date="2021-02" db="EMBL/GenBank/DDBJ databases">
        <authorList>
            <person name="Dougan E. K."/>
            <person name="Rhodes N."/>
            <person name="Thang M."/>
            <person name="Chan C."/>
        </authorList>
    </citation>
    <scope>NUCLEOTIDE SEQUENCE</scope>
</reference>
<dbReference type="Proteomes" id="UP000601435">
    <property type="component" value="Unassembled WGS sequence"/>
</dbReference>
<accession>A0A812W8B0</accession>
<feature type="non-terminal residue" evidence="3">
    <location>
        <position position="1"/>
    </location>
</feature>
<feature type="non-terminal residue" evidence="3">
    <location>
        <position position="114"/>
    </location>
</feature>
<feature type="domain" description="EF-hand" evidence="2">
    <location>
        <begin position="34"/>
        <end position="69"/>
    </location>
</feature>
<proteinExistence type="predicted"/>
<dbReference type="PROSITE" id="PS00018">
    <property type="entry name" value="EF_HAND_1"/>
    <property type="match status" value="1"/>
</dbReference>
<evidence type="ECO:0000313" key="3">
    <source>
        <dbReference type="EMBL" id="CAE7670578.1"/>
    </source>
</evidence>